<dbReference type="GO" id="GO:0008270">
    <property type="term" value="F:zinc ion binding"/>
    <property type="evidence" value="ECO:0007669"/>
    <property type="project" value="TreeGrafter"/>
</dbReference>
<dbReference type="InterPro" id="IPR050243">
    <property type="entry name" value="PHP_phosphatase"/>
</dbReference>
<protein>
    <submittedName>
        <fullName evidence="2">PHP domain-containing protein</fullName>
    </submittedName>
</protein>
<dbReference type="EMBL" id="QMQB01000185">
    <property type="protein sequence ID" value="RLE12108.1"/>
    <property type="molecule type" value="Genomic_DNA"/>
</dbReference>
<reference evidence="2 3" key="1">
    <citation type="submission" date="2018-06" db="EMBL/GenBank/DDBJ databases">
        <title>Extensive metabolic versatility and redundancy in microbially diverse, dynamic hydrothermal sediments.</title>
        <authorList>
            <person name="Dombrowski N."/>
            <person name="Teske A."/>
            <person name="Baker B.J."/>
        </authorList>
    </citation>
    <scope>NUCLEOTIDE SEQUENCE [LARGE SCALE GENOMIC DNA]</scope>
    <source>
        <strain evidence="2">B19_G9</strain>
    </source>
</reference>
<name>A0A662DB74_UNCAE</name>
<feature type="domain" description="Polymerase/histidinol phosphatase N-terminal" evidence="1">
    <location>
        <begin position="2"/>
        <end position="76"/>
    </location>
</feature>
<dbReference type="InterPro" id="IPR016195">
    <property type="entry name" value="Pol/histidinol_Pase-like"/>
</dbReference>
<dbReference type="Gene3D" id="3.20.20.140">
    <property type="entry name" value="Metal-dependent hydrolases"/>
    <property type="match status" value="1"/>
</dbReference>
<evidence type="ECO:0000313" key="2">
    <source>
        <dbReference type="EMBL" id="RLE12108.1"/>
    </source>
</evidence>
<accession>A0A662DB74</accession>
<dbReference type="Proteomes" id="UP000267654">
    <property type="component" value="Unassembled WGS sequence"/>
</dbReference>
<dbReference type="NCBIfam" id="NF004981">
    <property type="entry name" value="PRK06361.1"/>
    <property type="match status" value="1"/>
</dbReference>
<organism evidence="2 3">
    <name type="scientific">Aerophobetes bacterium</name>
    <dbReference type="NCBI Taxonomy" id="2030807"/>
    <lineage>
        <taxon>Bacteria</taxon>
        <taxon>Candidatus Aerophobota</taxon>
    </lineage>
</organism>
<comment type="caution">
    <text evidence="2">The sequence shown here is derived from an EMBL/GenBank/DDBJ whole genome shotgun (WGS) entry which is preliminary data.</text>
</comment>
<dbReference type="CDD" id="cd07432">
    <property type="entry name" value="PHP_HisPPase"/>
    <property type="match status" value="1"/>
</dbReference>
<dbReference type="AlphaFoldDB" id="A0A662DB74"/>
<gene>
    <name evidence="2" type="ORF">DRI96_05045</name>
</gene>
<dbReference type="PANTHER" id="PTHR36928:SF1">
    <property type="entry name" value="PHOSPHATASE YCDX-RELATED"/>
    <property type="match status" value="1"/>
</dbReference>
<dbReference type="InterPro" id="IPR004013">
    <property type="entry name" value="PHP_dom"/>
</dbReference>
<evidence type="ECO:0000313" key="3">
    <source>
        <dbReference type="Proteomes" id="UP000267654"/>
    </source>
</evidence>
<dbReference type="GO" id="GO:0042578">
    <property type="term" value="F:phosphoric ester hydrolase activity"/>
    <property type="evidence" value="ECO:0007669"/>
    <property type="project" value="TreeGrafter"/>
</dbReference>
<dbReference type="InterPro" id="IPR003141">
    <property type="entry name" value="Pol/His_phosphatase_N"/>
</dbReference>
<proteinExistence type="predicted"/>
<evidence type="ECO:0000259" key="1">
    <source>
        <dbReference type="SMART" id="SM00481"/>
    </source>
</evidence>
<dbReference type="Pfam" id="PF02811">
    <property type="entry name" value="PHP"/>
    <property type="match status" value="1"/>
</dbReference>
<dbReference type="PANTHER" id="PTHR36928">
    <property type="entry name" value="PHOSPHATASE YCDX-RELATED"/>
    <property type="match status" value="1"/>
</dbReference>
<dbReference type="GO" id="GO:0005829">
    <property type="term" value="C:cytosol"/>
    <property type="evidence" value="ECO:0007669"/>
    <property type="project" value="TreeGrafter"/>
</dbReference>
<dbReference type="SMART" id="SM00481">
    <property type="entry name" value="POLIIIAc"/>
    <property type="match status" value="1"/>
</dbReference>
<dbReference type="SUPFAM" id="SSF89550">
    <property type="entry name" value="PHP domain-like"/>
    <property type="match status" value="1"/>
</dbReference>
<sequence>MIDFHTHTFLSDGVLCPAELVQRAKEKGYRILGIADHVDFTNIDWIISRLIKFCEEINSAEKDIKVVPGVELTYIPPVLIGKLAKMAREMGAKTVLVHGETIVESVPAGTNLAALNADIDILAHPGLIKEEEVELAAKKGIYLEISTRKGHCLTNGRLVYLARKYKAKLVIGTDTHEPEDLITKSQAEKILLGAGLNCEEIKHVFLNGEKIGEKIIK</sequence>